<name>A0A6F8ZG93_9FIRM</name>
<keyword evidence="9" id="KW-1185">Reference proteome</keyword>
<dbReference type="Proteomes" id="UP000503399">
    <property type="component" value="Chromosome"/>
</dbReference>
<dbReference type="PANTHER" id="PTHR35794:SF2">
    <property type="entry name" value="CELL DIVISION PROTEIN DIVIVA"/>
    <property type="match status" value="1"/>
</dbReference>
<evidence type="ECO:0000256" key="4">
    <source>
        <dbReference type="ARBA" id="ARBA00022618"/>
    </source>
</evidence>
<evidence type="ECO:0000256" key="5">
    <source>
        <dbReference type="ARBA" id="ARBA00023054"/>
    </source>
</evidence>
<dbReference type="Pfam" id="PF05103">
    <property type="entry name" value="DivIVA"/>
    <property type="match status" value="1"/>
</dbReference>
<keyword evidence="5 7" id="KW-0175">Coiled coil</keyword>
<dbReference type="GO" id="GO:0005737">
    <property type="term" value="C:cytoplasm"/>
    <property type="evidence" value="ECO:0007669"/>
    <property type="project" value="UniProtKB-SubCell"/>
</dbReference>
<gene>
    <name evidence="8" type="primary">divIVA</name>
    <name evidence="8" type="ORF">R50_0976</name>
</gene>
<evidence type="ECO:0000256" key="6">
    <source>
        <dbReference type="ARBA" id="ARBA00023306"/>
    </source>
</evidence>
<keyword evidence="4" id="KW-0132">Cell division</keyword>
<evidence type="ECO:0000256" key="7">
    <source>
        <dbReference type="SAM" id="Coils"/>
    </source>
</evidence>
<evidence type="ECO:0000313" key="8">
    <source>
        <dbReference type="EMBL" id="CAB1128482.1"/>
    </source>
</evidence>
<dbReference type="InterPro" id="IPR019933">
    <property type="entry name" value="DivIVA_domain"/>
</dbReference>
<reference evidence="8 9" key="1">
    <citation type="submission" date="2020-02" db="EMBL/GenBank/DDBJ databases">
        <authorList>
            <person name="Hogendoorn C."/>
        </authorList>
    </citation>
    <scope>NUCLEOTIDE SEQUENCE [LARGE SCALE GENOMIC DNA]</scope>
    <source>
        <strain evidence="8">R501</strain>
    </source>
</reference>
<comment type="similarity">
    <text evidence="2">Belongs to the DivIVA family.</text>
</comment>
<organism evidence="8 9">
    <name type="scientific">Candidatus Hydrogenisulfobacillus filiaventi</name>
    <dbReference type="NCBI Taxonomy" id="2707344"/>
    <lineage>
        <taxon>Bacteria</taxon>
        <taxon>Bacillati</taxon>
        <taxon>Bacillota</taxon>
        <taxon>Clostridia</taxon>
        <taxon>Eubacteriales</taxon>
        <taxon>Clostridiales Family XVII. Incertae Sedis</taxon>
        <taxon>Candidatus Hydrogenisulfobacillus</taxon>
    </lineage>
</organism>
<dbReference type="PANTHER" id="PTHR35794">
    <property type="entry name" value="CELL DIVISION PROTEIN DIVIVA"/>
    <property type="match status" value="1"/>
</dbReference>
<comment type="subcellular location">
    <subcellularLocation>
        <location evidence="1">Cytoplasm</location>
    </subcellularLocation>
</comment>
<proteinExistence type="inferred from homology"/>
<sequence length="166" mass="18455">MPLTPLDIYNKEFRRVLRGYSEDEVNEFLDQVVKDYEAVLRENEELKAGAAAAGERLEQYRQLEETLKNTLVLAQSTADEVKVAARKEADAIIHEAEGKAQRILEEAQAQVRALEQELERLKREADVFRAKLKSLLESEIALLDSGLDAGTAPVGPAAQPVDQPVA</sequence>
<accession>A0A6F8ZG93</accession>
<dbReference type="EMBL" id="LR778114">
    <property type="protein sequence ID" value="CAB1128482.1"/>
    <property type="molecule type" value="Genomic_DNA"/>
</dbReference>
<dbReference type="Gene3D" id="6.10.250.660">
    <property type="match status" value="1"/>
</dbReference>
<evidence type="ECO:0000256" key="3">
    <source>
        <dbReference type="ARBA" id="ARBA00022490"/>
    </source>
</evidence>
<protein>
    <submittedName>
        <fullName evidence="8">Cell-division initiation protein</fullName>
    </submittedName>
</protein>
<dbReference type="InterPro" id="IPR007793">
    <property type="entry name" value="DivIVA_fam"/>
</dbReference>
<keyword evidence="3" id="KW-0963">Cytoplasm</keyword>
<keyword evidence="6" id="KW-0131">Cell cycle</keyword>
<evidence type="ECO:0000313" key="9">
    <source>
        <dbReference type="Proteomes" id="UP000503399"/>
    </source>
</evidence>
<dbReference type="NCBIfam" id="TIGR03544">
    <property type="entry name" value="DivI1A_domain"/>
    <property type="match status" value="1"/>
</dbReference>
<dbReference type="AlphaFoldDB" id="A0A6F8ZG93"/>
<dbReference type="KEGG" id="hfv:R50_0976"/>
<evidence type="ECO:0000256" key="1">
    <source>
        <dbReference type="ARBA" id="ARBA00004496"/>
    </source>
</evidence>
<evidence type="ECO:0000256" key="2">
    <source>
        <dbReference type="ARBA" id="ARBA00009008"/>
    </source>
</evidence>
<dbReference type="GO" id="GO:0051301">
    <property type="term" value="P:cell division"/>
    <property type="evidence" value="ECO:0007669"/>
    <property type="project" value="UniProtKB-KW"/>
</dbReference>
<feature type="coiled-coil region" evidence="7">
    <location>
        <begin position="43"/>
        <end position="138"/>
    </location>
</feature>